<name>A0A410MEX9_9BACI</name>
<dbReference type="OrthoDB" id="2969039at2"/>
<keyword evidence="1" id="KW-0812">Transmembrane</keyword>
<evidence type="ECO:0000313" key="3">
    <source>
        <dbReference type="Proteomes" id="UP000287756"/>
    </source>
</evidence>
<accession>A0A410MEX9</accession>
<dbReference type="EMBL" id="CP026118">
    <property type="protein sequence ID" value="QAS53281.1"/>
    <property type="molecule type" value="Genomic_DNA"/>
</dbReference>
<proteinExistence type="predicted"/>
<evidence type="ECO:0000313" key="2">
    <source>
        <dbReference type="EMBL" id="QAS53281.1"/>
    </source>
</evidence>
<keyword evidence="1" id="KW-1133">Transmembrane helix</keyword>
<gene>
    <name evidence="2" type="ORF">HLI_14315</name>
</gene>
<dbReference type="RefSeq" id="WP_128525559.1">
    <property type="nucleotide sequence ID" value="NZ_CANLVY010000001.1"/>
</dbReference>
<feature type="transmembrane region" description="Helical" evidence="1">
    <location>
        <begin position="6"/>
        <end position="24"/>
    </location>
</feature>
<dbReference type="AlphaFoldDB" id="A0A410MEX9"/>
<reference evidence="2 3" key="1">
    <citation type="submission" date="2018-01" db="EMBL/GenBank/DDBJ databases">
        <title>The whole genome sequencing and assembly of Halobacillus litoralis ERB031 strain.</title>
        <authorList>
            <person name="Lee S.-J."/>
            <person name="Park M.-K."/>
            <person name="Kim J.-Y."/>
            <person name="Lee Y.-J."/>
            <person name="Yi H."/>
            <person name="Bahn Y.-S."/>
            <person name="Kim J.F."/>
            <person name="Lee D.-W."/>
        </authorList>
    </citation>
    <scope>NUCLEOTIDE SEQUENCE [LARGE SCALE GENOMIC DNA]</scope>
    <source>
        <strain evidence="2 3">ERB 031</strain>
    </source>
</reference>
<organism evidence="2 3">
    <name type="scientific">Halobacillus litoralis</name>
    <dbReference type="NCBI Taxonomy" id="45668"/>
    <lineage>
        <taxon>Bacteria</taxon>
        <taxon>Bacillati</taxon>
        <taxon>Bacillota</taxon>
        <taxon>Bacilli</taxon>
        <taxon>Bacillales</taxon>
        <taxon>Bacillaceae</taxon>
        <taxon>Halobacillus</taxon>
    </lineage>
</organism>
<protein>
    <submittedName>
        <fullName evidence="2">Uncharacterized protein</fullName>
    </submittedName>
</protein>
<keyword evidence="1" id="KW-0472">Membrane</keyword>
<evidence type="ECO:0000256" key="1">
    <source>
        <dbReference type="SAM" id="Phobius"/>
    </source>
</evidence>
<sequence>MKSHPFNWIATLIAVLAIGIWLFTSFGMIHSKHMEEAVITEKTHDEEDYFIIVEDKKVHVKDTSTWMLLETGETYNITYEWYGMKKPYVTDVNQAHDKDQVGGGH</sequence>
<dbReference type="Proteomes" id="UP000287756">
    <property type="component" value="Chromosome"/>
</dbReference>
<dbReference type="KEGG" id="hli:HLI_14315"/>